<feature type="region of interest" description="Disordered" evidence="2">
    <location>
        <begin position="292"/>
        <end position="317"/>
    </location>
</feature>
<dbReference type="RefSeq" id="WP_309850223.1">
    <property type="nucleotide sequence ID" value="NZ_BAAAIU010000041.1"/>
</dbReference>
<feature type="compositionally biased region" description="Low complexity" evidence="2">
    <location>
        <begin position="8"/>
        <end position="28"/>
    </location>
</feature>
<dbReference type="EMBL" id="JAVDUI010000001">
    <property type="protein sequence ID" value="MDR6891910.1"/>
    <property type="molecule type" value="Genomic_DNA"/>
</dbReference>
<evidence type="ECO:0000256" key="2">
    <source>
        <dbReference type="SAM" id="MobiDB-lite"/>
    </source>
</evidence>
<keyword evidence="1" id="KW-0620">Polyamine biosynthesis</keyword>
<name>A0AAE4C803_9MICC</name>
<reference evidence="3" key="1">
    <citation type="submission" date="2023-07" db="EMBL/GenBank/DDBJ databases">
        <title>Sequencing the genomes of 1000 actinobacteria strains.</title>
        <authorList>
            <person name="Klenk H.-P."/>
        </authorList>
    </citation>
    <scope>NUCLEOTIDE SEQUENCE</scope>
    <source>
        <strain evidence="3">DSM 13988</strain>
    </source>
</reference>
<evidence type="ECO:0000313" key="4">
    <source>
        <dbReference type="Proteomes" id="UP001247307"/>
    </source>
</evidence>
<keyword evidence="3" id="KW-0808">Transferase</keyword>
<dbReference type="InterPro" id="IPR029063">
    <property type="entry name" value="SAM-dependent_MTases_sf"/>
</dbReference>
<dbReference type="GO" id="GO:0004766">
    <property type="term" value="F:spermidine synthase activity"/>
    <property type="evidence" value="ECO:0007669"/>
    <property type="project" value="UniProtKB-EC"/>
</dbReference>
<feature type="region of interest" description="Disordered" evidence="2">
    <location>
        <begin position="1"/>
        <end position="36"/>
    </location>
</feature>
<dbReference type="CDD" id="cd02440">
    <property type="entry name" value="AdoMet_MTases"/>
    <property type="match status" value="1"/>
</dbReference>
<dbReference type="AlphaFoldDB" id="A0AAE4C803"/>
<dbReference type="PANTHER" id="PTHR43317:SF1">
    <property type="entry name" value="THERMOSPERMINE SYNTHASE ACAULIS5"/>
    <property type="match status" value="1"/>
</dbReference>
<gene>
    <name evidence="3" type="ORF">J2S35_000850</name>
</gene>
<evidence type="ECO:0000313" key="3">
    <source>
        <dbReference type="EMBL" id="MDR6891910.1"/>
    </source>
</evidence>
<dbReference type="PANTHER" id="PTHR43317">
    <property type="entry name" value="THERMOSPERMINE SYNTHASE ACAULIS5"/>
    <property type="match status" value="1"/>
</dbReference>
<dbReference type="Gene3D" id="3.40.50.150">
    <property type="entry name" value="Vaccinia Virus protein VP39"/>
    <property type="match status" value="1"/>
</dbReference>
<accession>A0AAE4C803</accession>
<sequence>MAAAKKSPAGQKASKGQGAKGQPAGKQPSGTAGLTPQTFRVDTGLARIEPDPYSEGGWVFVLNGVQSSHIMDDPTVLEFEYMQWIAAAVEHHFTDHAERLNFLHLGGGACTLPRWSLAVYPESRSLVVEIDAALVTKMREILDLPRAPKLRLRAEDARTAIDSLTEDSRDVIIRDVFATDATGWNLTTLEFLGEVRRVLRPGGLYTANIGSRMDLTAAKEDIATTLAVFPHVCVIADPAMFKGRRAGNFVVVASDEPFEPDAQLNRVLLGSGVPAQAWGTGRVRAFCAGATVRRDADEPEPPAGTGPDGEGPALAGV</sequence>
<organism evidence="3 4">
    <name type="scientific">Falsarthrobacter nasiphocae</name>
    <dbReference type="NCBI Taxonomy" id="189863"/>
    <lineage>
        <taxon>Bacteria</taxon>
        <taxon>Bacillati</taxon>
        <taxon>Actinomycetota</taxon>
        <taxon>Actinomycetes</taxon>
        <taxon>Micrococcales</taxon>
        <taxon>Micrococcaceae</taxon>
        <taxon>Falsarthrobacter</taxon>
    </lineage>
</organism>
<keyword evidence="4" id="KW-1185">Reference proteome</keyword>
<protein>
    <submittedName>
        <fullName evidence="3">Spermidine synthase</fullName>
        <ecNumber evidence="3">2.5.1.16</ecNumber>
    </submittedName>
</protein>
<dbReference type="SUPFAM" id="SSF53335">
    <property type="entry name" value="S-adenosyl-L-methionine-dependent methyltransferases"/>
    <property type="match status" value="1"/>
</dbReference>
<dbReference type="NCBIfam" id="NF037959">
    <property type="entry name" value="MFS_SpdSyn"/>
    <property type="match status" value="1"/>
</dbReference>
<proteinExistence type="predicted"/>
<dbReference type="EC" id="2.5.1.16" evidence="3"/>
<dbReference type="Proteomes" id="UP001247307">
    <property type="component" value="Unassembled WGS sequence"/>
</dbReference>
<comment type="caution">
    <text evidence="3">The sequence shown here is derived from an EMBL/GenBank/DDBJ whole genome shotgun (WGS) entry which is preliminary data.</text>
</comment>
<evidence type="ECO:0000256" key="1">
    <source>
        <dbReference type="ARBA" id="ARBA00023115"/>
    </source>
</evidence>
<dbReference type="GO" id="GO:0006596">
    <property type="term" value="P:polyamine biosynthetic process"/>
    <property type="evidence" value="ECO:0007669"/>
    <property type="project" value="UniProtKB-KW"/>
</dbReference>